<keyword evidence="5" id="KW-1185">Reference proteome</keyword>
<feature type="chain" id="PRO_5015686103" description="Outer membrane protein beta-barrel domain-containing protein" evidence="2">
    <location>
        <begin position="21"/>
        <end position="274"/>
    </location>
</feature>
<organism evidence="4 5">
    <name type="scientific">Edaphosphingomonas fennica</name>
    <dbReference type="NCBI Taxonomy" id="114404"/>
    <lineage>
        <taxon>Bacteria</taxon>
        <taxon>Pseudomonadati</taxon>
        <taxon>Pseudomonadota</taxon>
        <taxon>Alphaproteobacteria</taxon>
        <taxon>Sphingomonadales</taxon>
        <taxon>Rhizorhabdaceae</taxon>
        <taxon>Edaphosphingomonas</taxon>
    </lineage>
</organism>
<feature type="signal peptide" evidence="2">
    <location>
        <begin position="1"/>
        <end position="20"/>
    </location>
</feature>
<evidence type="ECO:0000256" key="1">
    <source>
        <dbReference type="ARBA" id="ARBA00022729"/>
    </source>
</evidence>
<evidence type="ECO:0000313" key="5">
    <source>
        <dbReference type="Proteomes" id="UP000241206"/>
    </source>
</evidence>
<dbReference type="SUPFAM" id="SSF56925">
    <property type="entry name" value="OMPA-like"/>
    <property type="match status" value="1"/>
</dbReference>
<dbReference type="InterPro" id="IPR027385">
    <property type="entry name" value="Beta-barrel_OMP"/>
</dbReference>
<keyword evidence="1 2" id="KW-0732">Signal</keyword>
<evidence type="ECO:0000313" key="4">
    <source>
        <dbReference type="EMBL" id="PTD26305.1"/>
    </source>
</evidence>
<comment type="caution">
    <text evidence="4">The sequence shown here is derived from an EMBL/GenBank/DDBJ whole genome shotgun (WGS) entry which is preliminary data.</text>
</comment>
<reference evidence="4 5" key="1">
    <citation type="submission" date="2017-11" db="EMBL/GenBank/DDBJ databases">
        <title>Sphingomonas oleivorans sp. nov., isolated from oil-contaminated soil.</title>
        <authorList>
            <person name="Wang L."/>
            <person name="Chen L."/>
        </authorList>
    </citation>
    <scope>NUCLEOTIDE SEQUENCE [LARGE SCALE GENOMIC DNA]</scope>
    <source>
        <strain evidence="4 5">K101</strain>
    </source>
</reference>
<evidence type="ECO:0000259" key="3">
    <source>
        <dbReference type="Pfam" id="PF13505"/>
    </source>
</evidence>
<sequence length="274" mass="30241">MFTRISLIAASLAGSTFATAPAAAQALQDHFWIETSAYWPRVDTSVRLSSTRSGAQGTSIDLESDLALDKHETLPAVFAGVRLGSNFSIGGEYYSLSRKGSNVISRDIVFDDITYPASARVSTKFSTDVYRLTLGYAFIRKENFELGAALGLHATRFKVRLDGETSVGDQSANVEGRRHDFLAPLPTLGLFTALEVAPRLTLNGRIDYLSLKIDDYDGRLINTQASISYRALKNVGIGATYRYVDYRVDVEKQRWTGRVSHKFKGPAVFLQFGF</sequence>
<gene>
    <name evidence="4" type="ORF">CV103_04830</name>
</gene>
<dbReference type="Pfam" id="PF13505">
    <property type="entry name" value="OMP_b-brl"/>
    <property type="match status" value="1"/>
</dbReference>
<accession>A0A2T4I6W3</accession>
<evidence type="ECO:0000256" key="2">
    <source>
        <dbReference type="SAM" id="SignalP"/>
    </source>
</evidence>
<dbReference type="AlphaFoldDB" id="A0A2T4I6W3"/>
<dbReference type="InterPro" id="IPR011250">
    <property type="entry name" value="OMP/PagP_B-barrel"/>
</dbReference>
<dbReference type="Gene3D" id="2.40.160.20">
    <property type="match status" value="1"/>
</dbReference>
<dbReference type="RefSeq" id="WP_107394118.1">
    <property type="nucleotide sequence ID" value="NZ_PHHF01000018.1"/>
</dbReference>
<dbReference type="EMBL" id="PHHF01000018">
    <property type="protein sequence ID" value="PTD26305.1"/>
    <property type="molecule type" value="Genomic_DNA"/>
</dbReference>
<dbReference type="Proteomes" id="UP000241206">
    <property type="component" value="Unassembled WGS sequence"/>
</dbReference>
<name>A0A2T4I6W3_9SPHN</name>
<protein>
    <recommendedName>
        <fullName evidence="3">Outer membrane protein beta-barrel domain-containing protein</fullName>
    </recommendedName>
</protein>
<feature type="domain" description="Outer membrane protein beta-barrel" evidence="3">
    <location>
        <begin position="11"/>
        <end position="246"/>
    </location>
</feature>
<proteinExistence type="predicted"/>